<feature type="transmembrane region" description="Helical" evidence="1">
    <location>
        <begin position="50"/>
        <end position="74"/>
    </location>
</feature>
<accession>A0AAE6ZGY0</accession>
<reference evidence="4" key="1">
    <citation type="submission" date="2020-04" db="EMBL/GenBank/DDBJ databases">
        <authorList>
            <person name="Kittiwongwattana C."/>
        </authorList>
    </citation>
    <scope>NUCLEOTIDE SEQUENCE [LARGE SCALE GENOMIC DNA]</scope>
    <source>
        <strain evidence="4">1310</strain>
    </source>
</reference>
<dbReference type="KEGG" id="coy:HF329_16650"/>
<sequence length="694" mass="76007">METTVISLLEEQVKRAPNRTALVFEDQSITYNVLDSYSWEFAAYLKKRGIAAGSIVVMPCTPSIAAVIALIGILKAGCICVPGPVMDGLPALTGEQHLTTEDLSAFFSDIRNDFSDAETWQAPRPSQIALGCSCMQAGELLSHQSLLEAVTVHIAEHGMIPEDRCLLLGAPSDSTALVLLFMTLLSGANLIISDTGREDRWDSFPAFVEKHQLSFLLLAPSFIHYLQQPLLPSVRMLLSTAAVDVPVSRAAIKPSAGVSREEAIGREVMKQDHIRVASVHAGGSGASADSPVLTVFYAEVEKTEFVPSLGEYGLYDGFIYQSMAKDPMRVNGYRAALASKVKDKVVLDPGTGTEMILARHCIDAGARKVYAVEMLETAFHQAKNLVEQLGLSDKIFLIHGDATKVALPEPIDFVVSALAGNIASADGCISLINALKQQHGKSLRFIPNRYCTRIAAASLPPNSCRQGLSPVSLHYIKQVFLQAGKIFDLRMCLKNFSVQHIISEAGEVEDISYETHLDMDAGANVILNIRRKEVFTGLVLWINALSDGQLVIDSLKKTHHLPVYFAVAEAGIPVDKGEQVFVSFKRTTAKDGYHPDYILSGEVLDVRGNTKAVFSCNSPHMGETFRTDLLMKQLFDVNGRPQKYFPLDTTGIAKQLKEMFGADMMDMEWKKVDRWPFGQHGETDLHKLPGVLDL</sequence>
<gene>
    <name evidence="3" type="ORF">HF329_16650</name>
</gene>
<dbReference type="CDD" id="cd02440">
    <property type="entry name" value="AdoMet_MTases"/>
    <property type="match status" value="1"/>
</dbReference>
<feature type="domain" description="AMP-dependent synthetase/ligase" evidence="2">
    <location>
        <begin position="9"/>
        <end position="82"/>
    </location>
</feature>
<dbReference type="GO" id="GO:0031177">
    <property type="term" value="F:phosphopantetheine binding"/>
    <property type="evidence" value="ECO:0007669"/>
    <property type="project" value="TreeGrafter"/>
</dbReference>
<protein>
    <submittedName>
        <fullName evidence="3">AMP-binding protein</fullName>
    </submittedName>
</protein>
<dbReference type="SUPFAM" id="SSF53335">
    <property type="entry name" value="S-adenosyl-L-methionine-dependent methyltransferases"/>
    <property type="match status" value="1"/>
</dbReference>
<dbReference type="AlphaFoldDB" id="A0AAE6ZGY0"/>
<dbReference type="PANTHER" id="PTHR45527:SF1">
    <property type="entry name" value="FATTY ACID SYNTHASE"/>
    <property type="match status" value="1"/>
</dbReference>
<name>A0AAE6ZGY0_9BACT</name>
<dbReference type="EMBL" id="CP051205">
    <property type="protein sequence ID" value="QJB32858.1"/>
    <property type="molecule type" value="Genomic_DNA"/>
</dbReference>
<keyword evidence="1" id="KW-0472">Membrane</keyword>
<dbReference type="InterPro" id="IPR000873">
    <property type="entry name" value="AMP-dep_synth/lig_dom"/>
</dbReference>
<dbReference type="InterPro" id="IPR042099">
    <property type="entry name" value="ANL_N_sf"/>
</dbReference>
<dbReference type="Pfam" id="PF00501">
    <property type="entry name" value="AMP-binding"/>
    <property type="match status" value="1"/>
</dbReference>
<evidence type="ECO:0000259" key="2">
    <source>
        <dbReference type="Pfam" id="PF00501"/>
    </source>
</evidence>
<dbReference type="GO" id="GO:0043041">
    <property type="term" value="P:amino acid activation for nonribosomal peptide biosynthetic process"/>
    <property type="evidence" value="ECO:0007669"/>
    <property type="project" value="TreeGrafter"/>
</dbReference>
<dbReference type="Gene3D" id="3.40.50.12780">
    <property type="entry name" value="N-terminal domain of ligase-like"/>
    <property type="match status" value="2"/>
</dbReference>
<dbReference type="RefSeq" id="WP_168805459.1">
    <property type="nucleotide sequence ID" value="NZ_CP051205.1"/>
</dbReference>
<organism evidence="3 4">
    <name type="scientific">Chitinophaga oryzae</name>
    <dbReference type="NCBI Taxonomy" id="2725414"/>
    <lineage>
        <taxon>Bacteria</taxon>
        <taxon>Pseudomonadati</taxon>
        <taxon>Bacteroidota</taxon>
        <taxon>Chitinophagia</taxon>
        <taxon>Chitinophagales</taxon>
        <taxon>Chitinophagaceae</taxon>
        <taxon>Chitinophaga</taxon>
    </lineage>
</organism>
<evidence type="ECO:0000313" key="4">
    <source>
        <dbReference type="Proteomes" id="UP000502421"/>
    </source>
</evidence>
<proteinExistence type="predicted"/>
<keyword evidence="1" id="KW-1133">Transmembrane helix</keyword>
<dbReference type="GO" id="GO:0005737">
    <property type="term" value="C:cytoplasm"/>
    <property type="evidence" value="ECO:0007669"/>
    <property type="project" value="TreeGrafter"/>
</dbReference>
<dbReference type="GO" id="GO:0044550">
    <property type="term" value="P:secondary metabolite biosynthetic process"/>
    <property type="evidence" value="ECO:0007669"/>
    <property type="project" value="TreeGrafter"/>
</dbReference>
<dbReference type="SUPFAM" id="SSF56801">
    <property type="entry name" value="Acetyl-CoA synthetase-like"/>
    <property type="match status" value="1"/>
</dbReference>
<dbReference type="InterPro" id="IPR029063">
    <property type="entry name" value="SAM-dependent_MTases_sf"/>
</dbReference>
<dbReference type="Proteomes" id="UP000502421">
    <property type="component" value="Chromosome"/>
</dbReference>
<keyword evidence="1" id="KW-0812">Transmembrane</keyword>
<evidence type="ECO:0000313" key="3">
    <source>
        <dbReference type="EMBL" id="QJB32858.1"/>
    </source>
</evidence>
<dbReference type="PANTHER" id="PTHR45527">
    <property type="entry name" value="NONRIBOSOMAL PEPTIDE SYNTHETASE"/>
    <property type="match status" value="1"/>
</dbReference>
<dbReference type="Gene3D" id="3.40.50.150">
    <property type="entry name" value="Vaccinia Virus protein VP39"/>
    <property type="match status" value="1"/>
</dbReference>
<evidence type="ECO:0000256" key="1">
    <source>
        <dbReference type="SAM" id="Phobius"/>
    </source>
</evidence>